<evidence type="ECO:0000259" key="1">
    <source>
        <dbReference type="Pfam" id="PF24994"/>
    </source>
</evidence>
<dbReference type="GO" id="GO:0009959">
    <property type="term" value="P:negative gravitropism"/>
    <property type="evidence" value="ECO:0007669"/>
    <property type="project" value="InterPro"/>
</dbReference>
<name>A0A2P5X1K2_GOSBA</name>
<sequence>MECSFFGNLNQRKLVTSSRFPDAAFFTTFVEISRRFWLLHCLGISMREQISIFEVKKDCSFSEIYMENVTKESLLSGEINDGNVDIRVSFTVVLGFKIGATVIQSQISNELVVEDGKVNFNIDEVNSYGGNLSNHNAVEGVGHGGVGVVEA</sequence>
<dbReference type="InterPro" id="IPR056813">
    <property type="entry name" value="GIL1_IRKI_C"/>
</dbReference>
<gene>
    <name evidence="2" type="ORF">GOBAR_AA23448</name>
</gene>
<proteinExistence type="predicted"/>
<dbReference type="Pfam" id="PF24994">
    <property type="entry name" value="GIL1_IRKI_C"/>
    <property type="match status" value="1"/>
</dbReference>
<evidence type="ECO:0000313" key="3">
    <source>
        <dbReference type="Proteomes" id="UP000239757"/>
    </source>
</evidence>
<dbReference type="Proteomes" id="UP000239757">
    <property type="component" value="Unassembled WGS sequence"/>
</dbReference>
<reference evidence="2 3" key="1">
    <citation type="submission" date="2015-01" db="EMBL/GenBank/DDBJ databases">
        <title>Genome of allotetraploid Gossypium barbadense reveals genomic plasticity and fiber elongation in cotton evolution.</title>
        <authorList>
            <person name="Chen X."/>
            <person name="Liu X."/>
            <person name="Zhao B."/>
            <person name="Zheng H."/>
            <person name="Hu Y."/>
            <person name="Lu G."/>
            <person name="Yang C."/>
            <person name="Chen J."/>
            <person name="Shan C."/>
            <person name="Zhang L."/>
            <person name="Zhou Y."/>
            <person name="Wang L."/>
            <person name="Guo W."/>
            <person name="Bai Y."/>
            <person name="Ruan J."/>
            <person name="Shangguan X."/>
            <person name="Mao Y."/>
            <person name="Jiang J."/>
            <person name="Zhu Y."/>
            <person name="Lei J."/>
            <person name="Kang H."/>
            <person name="Chen S."/>
            <person name="He X."/>
            <person name="Wang R."/>
            <person name="Wang Y."/>
            <person name="Chen J."/>
            <person name="Wang L."/>
            <person name="Yu S."/>
            <person name="Wang B."/>
            <person name="Wei J."/>
            <person name="Song S."/>
            <person name="Lu X."/>
            <person name="Gao Z."/>
            <person name="Gu W."/>
            <person name="Deng X."/>
            <person name="Ma D."/>
            <person name="Wang S."/>
            <person name="Liang W."/>
            <person name="Fang L."/>
            <person name="Cai C."/>
            <person name="Zhu X."/>
            <person name="Zhou B."/>
            <person name="Zhang Y."/>
            <person name="Chen Z."/>
            <person name="Xu S."/>
            <person name="Zhu R."/>
            <person name="Wang S."/>
            <person name="Zhang T."/>
            <person name="Zhao G."/>
        </authorList>
    </citation>
    <scope>NUCLEOTIDE SEQUENCE [LARGE SCALE GENOMIC DNA]</scope>
    <source>
        <strain evidence="3">cv. Xinhai21</strain>
        <tissue evidence="2">Leaf</tissue>
    </source>
</reference>
<protein>
    <recommendedName>
        <fullName evidence="1">GIL1/IRKI C-terminal domain-containing protein</fullName>
    </recommendedName>
</protein>
<evidence type="ECO:0000313" key="2">
    <source>
        <dbReference type="EMBL" id="PPR97218.1"/>
    </source>
</evidence>
<dbReference type="InterPro" id="IPR040225">
    <property type="entry name" value="GIL1-like"/>
</dbReference>
<feature type="domain" description="GIL1/IRKI C-terminal" evidence="1">
    <location>
        <begin position="52"/>
        <end position="107"/>
    </location>
</feature>
<dbReference type="PANTHER" id="PTHR31161">
    <property type="entry name" value="PROTEIN GRAVITROPIC IN THE LIGHT 1"/>
    <property type="match status" value="1"/>
</dbReference>
<dbReference type="OrthoDB" id="1915848at2759"/>
<organism evidence="2 3">
    <name type="scientific">Gossypium barbadense</name>
    <name type="common">Sea Island cotton</name>
    <name type="synonym">Hibiscus barbadensis</name>
    <dbReference type="NCBI Taxonomy" id="3634"/>
    <lineage>
        <taxon>Eukaryota</taxon>
        <taxon>Viridiplantae</taxon>
        <taxon>Streptophyta</taxon>
        <taxon>Embryophyta</taxon>
        <taxon>Tracheophyta</taxon>
        <taxon>Spermatophyta</taxon>
        <taxon>Magnoliopsida</taxon>
        <taxon>eudicotyledons</taxon>
        <taxon>Gunneridae</taxon>
        <taxon>Pentapetalae</taxon>
        <taxon>rosids</taxon>
        <taxon>malvids</taxon>
        <taxon>Malvales</taxon>
        <taxon>Malvaceae</taxon>
        <taxon>Malvoideae</taxon>
        <taxon>Gossypium</taxon>
    </lineage>
</organism>
<dbReference type="EMBL" id="KZ665909">
    <property type="protein sequence ID" value="PPR97218.1"/>
    <property type="molecule type" value="Genomic_DNA"/>
</dbReference>
<accession>A0A2P5X1K2</accession>
<dbReference type="AlphaFoldDB" id="A0A2P5X1K2"/>
<dbReference type="GO" id="GO:0009639">
    <property type="term" value="P:response to red or far red light"/>
    <property type="evidence" value="ECO:0007669"/>
    <property type="project" value="InterPro"/>
</dbReference>